<feature type="transmembrane region" description="Helical" evidence="1">
    <location>
        <begin position="154"/>
        <end position="178"/>
    </location>
</feature>
<dbReference type="AlphaFoldDB" id="A0A0H5RRF5"/>
<evidence type="ECO:0000313" key="2">
    <source>
        <dbReference type="EMBL" id="CRZ11279.1"/>
    </source>
</evidence>
<protein>
    <submittedName>
        <fullName evidence="2">Uncharacterized protein</fullName>
    </submittedName>
</protein>
<keyword evidence="1" id="KW-0472">Membrane</keyword>
<proteinExistence type="predicted"/>
<feature type="non-terminal residue" evidence="2">
    <location>
        <position position="1"/>
    </location>
</feature>
<accession>A0A0H5RRF5</accession>
<keyword evidence="1" id="KW-0812">Transmembrane</keyword>
<keyword evidence="1" id="KW-1133">Transmembrane helix</keyword>
<evidence type="ECO:0000256" key="1">
    <source>
        <dbReference type="SAM" id="Phobius"/>
    </source>
</evidence>
<name>A0A0H5RRF5_9EUKA</name>
<sequence>SIVRALADTSDVFGAWRVSLPLTLQLAKYSKEQLRLEIPFFVWVLSTSLRFDPDRIVNTNLSPQSASTAELVFTILPRSRFNESEGDEIATIFNWEMQNATSGLRQANLLQYALPPPVSIAVGNVELHRCPSAPFLNSNSPCPVQSDQKSSNSWVIFLAPIVAGGLVLLLSIWFIIFWRQRKMKRAAASGTAAPISAAWMTGQADHVSTSTNQFQGRHQQL</sequence>
<organism evidence="2">
    <name type="scientific">Spongospora subterranea</name>
    <dbReference type="NCBI Taxonomy" id="70186"/>
    <lineage>
        <taxon>Eukaryota</taxon>
        <taxon>Sar</taxon>
        <taxon>Rhizaria</taxon>
        <taxon>Endomyxa</taxon>
        <taxon>Phytomyxea</taxon>
        <taxon>Plasmodiophorida</taxon>
        <taxon>Plasmodiophoridae</taxon>
        <taxon>Spongospora</taxon>
    </lineage>
</organism>
<reference evidence="2" key="1">
    <citation type="submission" date="2015-04" db="EMBL/GenBank/DDBJ databases">
        <title>The genome sequence of the plant pathogenic Rhizarian Plasmodiophora brassicae reveals insights in its biotrophic life cycle and the origin of chitin synthesis.</title>
        <authorList>
            <person name="Schwelm A."/>
            <person name="Fogelqvist J."/>
            <person name="Knaust A."/>
            <person name="Julke S."/>
            <person name="Lilja T."/>
            <person name="Dhandapani V."/>
            <person name="Bonilla-Rosso G."/>
            <person name="Karlsson M."/>
            <person name="Shevchenko A."/>
            <person name="Choi S.R."/>
            <person name="Kim H.G."/>
            <person name="Park J.Y."/>
            <person name="Lim Y.P."/>
            <person name="Ludwig-Muller J."/>
            <person name="Dixelius C."/>
        </authorList>
    </citation>
    <scope>NUCLEOTIDE SEQUENCE</scope>
    <source>
        <tissue evidence="2">Potato root galls</tissue>
    </source>
</reference>
<dbReference type="EMBL" id="HACM01010837">
    <property type="protein sequence ID" value="CRZ11279.1"/>
    <property type="molecule type" value="Transcribed_RNA"/>
</dbReference>